<feature type="compositionally biased region" description="Pro residues" evidence="1">
    <location>
        <begin position="166"/>
        <end position="182"/>
    </location>
</feature>
<dbReference type="eggNOG" id="COG3147">
    <property type="taxonomic scope" value="Bacteria"/>
</dbReference>
<protein>
    <submittedName>
        <fullName evidence="2">Uncharacterized protein</fullName>
    </submittedName>
</protein>
<feature type="compositionally biased region" description="Gly residues" evidence="1">
    <location>
        <begin position="106"/>
        <end position="122"/>
    </location>
</feature>
<reference evidence="2 3" key="1">
    <citation type="submission" date="2014-10" db="EMBL/GenBank/DDBJ databases">
        <title>Draft genome sequence of Actinoplanes utahensis NRRL 12052.</title>
        <authorList>
            <person name="Velasco-Bucheli B."/>
            <person name="del Cerro C."/>
            <person name="Hormigo D."/>
            <person name="Garcia J.L."/>
            <person name="Acebal C."/>
            <person name="Arroyo M."/>
            <person name="de la Mata I."/>
        </authorList>
    </citation>
    <scope>NUCLEOTIDE SEQUENCE [LARGE SCALE GENOMIC DNA]</scope>
    <source>
        <strain evidence="2 3">NRRL 12052</strain>
    </source>
</reference>
<dbReference type="RefSeq" id="WP_043529911.1">
    <property type="nucleotide sequence ID" value="NZ_BAABKU010000010.1"/>
</dbReference>
<proteinExistence type="predicted"/>
<dbReference type="AlphaFoldDB" id="A0A0A6UGV9"/>
<feature type="compositionally biased region" description="Low complexity" evidence="1">
    <location>
        <begin position="232"/>
        <end position="253"/>
    </location>
</feature>
<comment type="caution">
    <text evidence="2">The sequence shown here is derived from an EMBL/GenBank/DDBJ whole genome shotgun (WGS) entry which is preliminary data.</text>
</comment>
<gene>
    <name evidence="2" type="ORF">MB27_29690</name>
</gene>
<accession>A0A0A6UGV9</accession>
<feature type="region of interest" description="Disordered" evidence="1">
    <location>
        <begin position="398"/>
        <end position="418"/>
    </location>
</feature>
<evidence type="ECO:0000313" key="3">
    <source>
        <dbReference type="Proteomes" id="UP000054537"/>
    </source>
</evidence>
<name>A0A0A6UGV9_ACTUT</name>
<sequence length="523" mass="52583">MHVNTGDSSAGRPAEVVVELTEAEAVTGAPKTIATPPDGTPVTIYFPPGARDGLVVNVDVPVVDPATGTTSTRPVAVAIRVLPGGPVPGVPVSGGPVPGFPVSGGPVSGGPVSGGPVSGGPVPGFPVSGGPVSGGPVPGGHPQYGPPAPPGYPQPGYQQPGYQQPGYPPQPGYPQPGFPPPGFAGATPAPSRFGTRAKVVAGALGVLLIGGLCLVPTLFRDSKAETTGGTGTTTSTTDSGTTTTPPTEQAAAPTTPPLDPAAFQAALSASDGKLSAAVKSLYQATSPKAVATAADALAGTIRTESSNLSGLTAPDGAGSAHRDLVSALDGMERELSAVTSAAESREVCTGGAASASLSRAGAAADLRSAITALGAADPAAKYRFGAWLQGVTKDQNRRKPNATYLSRTTGGSGQLKVDNGNSTDTVVNLVKPGTRKPAVSVYIHGRQKVTTSRIKDGTYQIFIASGSDWDGKRFTRNCSFSKFDDSFAFRTTSRQFTIWEISLKETLGGNASSSDVDPDAFPS</sequence>
<organism evidence="2 3">
    <name type="scientific">Actinoplanes utahensis</name>
    <dbReference type="NCBI Taxonomy" id="1869"/>
    <lineage>
        <taxon>Bacteria</taxon>
        <taxon>Bacillati</taxon>
        <taxon>Actinomycetota</taxon>
        <taxon>Actinomycetes</taxon>
        <taxon>Micromonosporales</taxon>
        <taxon>Micromonosporaceae</taxon>
        <taxon>Actinoplanes</taxon>
    </lineage>
</organism>
<feature type="region of interest" description="Disordered" evidence="1">
    <location>
        <begin position="105"/>
        <end position="189"/>
    </location>
</feature>
<dbReference type="Proteomes" id="UP000054537">
    <property type="component" value="Unassembled WGS sequence"/>
</dbReference>
<keyword evidence="3" id="KW-1185">Reference proteome</keyword>
<evidence type="ECO:0000256" key="1">
    <source>
        <dbReference type="SAM" id="MobiDB-lite"/>
    </source>
</evidence>
<evidence type="ECO:0000313" key="2">
    <source>
        <dbReference type="EMBL" id="KHD74283.1"/>
    </source>
</evidence>
<dbReference type="EMBL" id="JRTT01000048">
    <property type="protein sequence ID" value="KHD74283.1"/>
    <property type="molecule type" value="Genomic_DNA"/>
</dbReference>
<dbReference type="STRING" id="1869.MB27_29690"/>
<feature type="compositionally biased region" description="Low complexity" evidence="1">
    <location>
        <begin position="154"/>
        <end position="165"/>
    </location>
</feature>
<feature type="compositionally biased region" description="Pro residues" evidence="1">
    <location>
        <begin position="144"/>
        <end position="153"/>
    </location>
</feature>
<feature type="region of interest" description="Disordered" evidence="1">
    <location>
        <begin position="223"/>
        <end position="257"/>
    </location>
</feature>
<dbReference type="OrthoDB" id="3680722at2"/>